<dbReference type="AlphaFoldDB" id="A0A9D3SQM9"/>
<accession>A0A9D3SQM9</accession>
<evidence type="ECO:0000256" key="1">
    <source>
        <dbReference type="SAM" id="MobiDB-lite"/>
    </source>
</evidence>
<dbReference type="Proteomes" id="UP000824219">
    <property type="component" value="Linkage Group LG04"/>
</dbReference>
<reference evidence="2 3" key="1">
    <citation type="submission" date="2021-06" db="EMBL/GenBank/DDBJ databases">
        <title>Chromosome-level genome assembly of the red-tail catfish (Hemibagrus wyckioides).</title>
        <authorList>
            <person name="Shao F."/>
        </authorList>
    </citation>
    <scope>NUCLEOTIDE SEQUENCE [LARGE SCALE GENOMIC DNA]</scope>
    <source>
        <strain evidence="2">EC202008001</strain>
        <tissue evidence="2">Blood</tissue>
    </source>
</reference>
<gene>
    <name evidence="2" type="ORF">KOW79_003112</name>
</gene>
<proteinExistence type="predicted"/>
<evidence type="ECO:0000313" key="2">
    <source>
        <dbReference type="EMBL" id="KAG7332977.1"/>
    </source>
</evidence>
<feature type="region of interest" description="Disordered" evidence="1">
    <location>
        <begin position="26"/>
        <end position="61"/>
    </location>
</feature>
<name>A0A9D3SQM9_9TELE</name>
<evidence type="ECO:0000313" key="3">
    <source>
        <dbReference type="Proteomes" id="UP000824219"/>
    </source>
</evidence>
<feature type="compositionally biased region" description="Gly residues" evidence="1">
    <location>
        <begin position="31"/>
        <end position="55"/>
    </location>
</feature>
<comment type="caution">
    <text evidence="2">The sequence shown here is derived from an EMBL/GenBank/DDBJ whole genome shotgun (WGS) entry which is preliminary data.</text>
</comment>
<organism evidence="2 3">
    <name type="scientific">Hemibagrus wyckioides</name>
    <dbReference type="NCBI Taxonomy" id="337641"/>
    <lineage>
        <taxon>Eukaryota</taxon>
        <taxon>Metazoa</taxon>
        <taxon>Chordata</taxon>
        <taxon>Craniata</taxon>
        <taxon>Vertebrata</taxon>
        <taxon>Euteleostomi</taxon>
        <taxon>Actinopterygii</taxon>
        <taxon>Neopterygii</taxon>
        <taxon>Teleostei</taxon>
        <taxon>Ostariophysi</taxon>
        <taxon>Siluriformes</taxon>
        <taxon>Bagridae</taxon>
        <taxon>Hemibagrus</taxon>
    </lineage>
</organism>
<sequence>MRCSTPEEEEVHFKYISGSCSESIVVNQENRGGGGGGGGGREGGGGGGGEVGITGGKSIDGEGLQRACPSILIREVSPPYRSARASV</sequence>
<protein>
    <submittedName>
        <fullName evidence="2">Uncharacterized protein</fullName>
    </submittedName>
</protein>
<keyword evidence="3" id="KW-1185">Reference proteome</keyword>
<dbReference type="EMBL" id="JAHKSW010000004">
    <property type="protein sequence ID" value="KAG7332977.1"/>
    <property type="molecule type" value="Genomic_DNA"/>
</dbReference>